<accession>A0A6J7R4K8</accession>
<protein>
    <submittedName>
        <fullName evidence="2">Unannotated protein</fullName>
    </submittedName>
</protein>
<feature type="region of interest" description="Disordered" evidence="1">
    <location>
        <begin position="1"/>
        <end position="28"/>
    </location>
</feature>
<evidence type="ECO:0000313" key="2">
    <source>
        <dbReference type="EMBL" id="CAB5023655.1"/>
    </source>
</evidence>
<name>A0A6J7R4K8_9ZZZZ</name>
<feature type="compositionally biased region" description="Basic and acidic residues" evidence="1">
    <location>
        <begin position="1"/>
        <end position="12"/>
    </location>
</feature>
<reference evidence="2" key="1">
    <citation type="submission" date="2020-05" db="EMBL/GenBank/DDBJ databases">
        <authorList>
            <person name="Chiriac C."/>
            <person name="Salcher M."/>
            <person name="Ghai R."/>
            <person name="Kavagutti S V."/>
        </authorList>
    </citation>
    <scope>NUCLEOTIDE SEQUENCE</scope>
</reference>
<evidence type="ECO:0000256" key="1">
    <source>
        <dbReference type="SAM" id="MobiDB-lite"/>
    </source>
</evidence>
<dbReference type="EMBL" id="CAFBOZ010000328">
    <property type="protein sequence ID" value="CAB5023655.1"/>
    <property type="molecule type" value="Genomic_DNA"/>
</dbReference>
<proteinExistence type="predicted"/>
<sequence>MAAEESFKDVTHPRVGGPVVNGSIAHDGLDHRDLRREGVVLPQEAEPHVVSHADSTSVRWLDLGQHAQQGGLARAVAAHHSDARAFVHSQGNVVEQSVVSVGLCHALDTDQIACGHTLDSTGVPRCSGEDPRG</sequence>
<organism evidence="2">
    <name type="scientific">freshwater metagenome</name>
    <dbReference type="NCBI Taxonomy" id="449393"/>
    <lineage>
        <taxon>unclassified sequences</taxon>
        <taxon>metagenomes</taxon>
        <taxon>ecological metagenomes</taxon>
    </lineage>
</organism>
<dbReference type="AlphaFoldDB" id="A0A6J7R4K8"/>
<gene>
    <name evidence="2" type="ORF">UFOPK3992_01859</name>
</gene>